<evidence type="ECO:0000313" key="3">
    <source>
        <dbReference type="Proteomes" id="UP000024332"/>
    </source>
</evidence>
<dbReference type="Pfam" id="PF01814">
    <property type="entry name" value="Hemerythrin"/>
    <property type="match status" value="1"/>
</dbReference>
<protein>
    <submittedName>
        <fullName evidence="2">Cation-binding protein</fullName>
    </submittedName>
</protein>
<reference evidence="2 3" key="1">
    <citation type="submission" date="2014-03" db="EMBL/GenBank/DDBJ databases">
        <title>Draft genome sequence of the novel thermoacidophilic archaea Acidianus copahuensis ALE1 strain, isolated from Copahue volcanic area in Neuquen Argentina.</title>
        <authorList>
            <person name="Urbieta M.S."/>
            <person name="Rascovan N."/>
            <person name="Castro C."/>
            <person name="Revale S."/>
            <person name="Giaveno M.A."/>
            <person name="Vazquez M.P."/>
            <person name="Donati E.R."/>
        </authorList>
    </citation>
    <scope>NUCLEOTIDE SEQUENCE [LARGE SCALE GENOMIC DNA]</scope>
    <source>
        <strain evidence="2 3">ALE1</strain>
    </source>
</reference>
<evidence type="ECO:0000259" key="1">
    <source>
        <dbReference type="Pfam" id="PF01814"/>
    </source>
</evidence>
<name>A0A031LU91_9CREN</name>
<dbReference type="EMBL" id="JFZT01000015">
    <property type="protein sequence ID" value="EZQ11335.1"/>
    <property type="molecule type" value="Genomic_DNA"/>
</dbReference>
<evidence type="ECO:0000313" key="2">
    <source>
        <dbReference type="EMBL" id="EZQ11335.1"/>
    </source>
</evidence>
<feature type="domain" description="Hemerythrin-like" evidence="1">
    <location>
        <begin position="6"/>
        <end position="111"/>
    </location>
</feature>
<accession>A0A031LU91</accession>
<keyword evidence="3" id="KW-1185">Reference proteome</keyword>
<dbReference type="AlphaFoldDB" id="A0A031LU91"/>
<dbReference type="InterPro" id="IPR012312">
    <property type="entry name" value="Hemerythrin-like"/>
</dbReference>
<dbReference type="Proteomes" id="UP000024332">
    <property type="component" value="Unassembled WGS sequence"/>
</dbReference>
<proteinExistence type="predicted"/>
<gene>
    <name evidence="2" type="ORF">CM19_00955</name>
</gene>
<sequence length="141" mass="16773">MVNDTTRLLLFEHAVLRIRLPLILKLKDEEKLNEFEKLHDFVVNSHAKVEDIVVFPLVEKKIVDPYSHDHLLIKKYGDGILKDRRMDWIERYIKTVLDHNKGEEEKVFPTLKQEISLEPSIRIIKEFGNEKYYYITGLEVP</sequence>
<comment type="caution">
    <text evidence="2">The sequence shown here is derived from an EMBL/GenBank/DDBJ whole genome shotgun (WGS) entry which is preliminary data.</text>
</comment>
<organism evidence="2 3">
    <name type="scientific">Candidatus Acidianus copahuensis</name>
    <dbReference type="NCBI Taxonomy" id="1160895"/>
    <lineage>
        <taxon>Archaea</taxon>
        <taxon>Thermoproteota</taxon>
        <taxon>Thermoprotei</taxon>
        <taxon>Sulfolobales</taxon>
        <taxon>Sulfolobaceae</taxon>
        <taxon>Acidianus</taxon>
    </lineage>
</organism>